<dbReference type="EMBL" id="VICD02000234">
    <property type="protein sequence ID" value="KAB8174839.1"/>
    <property type="molecule type" value="Genomic_DNA"/>
</dbReference>
<reference evidence="2 4" key="1">
    <citation type="submission" date="2018-05" db="EMBL/GenBank/DDBJ databases">
        <title>The complete genome of Lysobacter maris HZ9B, a marine bacterium antagonistic against terrestrial plant pathogens.</title>
        <authorList>
            <person name="Zhang X.-Q."/>
        </authorList>
    </citation>
    <scope>NUCLEOTIDE SEQUENCE [LARGE SCALE GENOMIC DNA]</scope>
    <source>
        <strain evidence="2 4">HZ9B</strain>
    </source>
</reference>
<dbReference type="CDD" id="cd00761">
    <property type="entry name" value="Glyco_tranf_GTA_type"/>
    <property type="match status" value="1"/>
</dbReference>
<feature type="domain" description="Glycosyltransferase 2-like" evidence="1">
    <location>
        <begin position="7"/>
        <end position="130"/>
    </location>
</feature>
<dbReference type="Proteomes" id="UP000249447">
    <property type="component" value="Chromosome"/>
</dbReference>
<reference evidence="3 5" key="2">
    <citation type="submission" date="2019-10" db="EMBL/GenBank/DDBJ databases">
        <title>Lysobacter alkalisoli sp. nov., isolated from saline-alkaline soil.</title>
        <authorList>
            <person name="Sun J.-Q."/>
        </authorList>
    </citation>
    <scope>NUCLEOTIDE SEQUENCE [LARGE SCALE GENOMIC DNA]</scope>
    <source>
        <strain evidence="3 5">KCTC 42381</strain>
    </source>
</reference>
<dbReference type="AlphaFoldDB" id="A0A2U9TG39"/>
<organism evidence="2 4">
    <name type="scientific">Marilutibacter maris</name>
    <dbReference type="NCBI Taxonomy" id="1605891"/>
    <lineage>
        <taxon>Bacteria</taxon>
        <taxon>Pseudomonadati</taxon>
        <taxon>Pseudomonadota</taxon>
        <taxon>Gammaproteobacteria</taxon>
        <taxon>Lysobacterales</taxon>
        <taxon>Lysobacteraceae</taxon>
        <taxon>Marilutibacter</taxon>
    </lineage>
</organism>
<evidence type="ECO:0000313" key="4">
    <source>
        <dbReference type="Proteomes" id="UP000249447"/>
    </source>
</evidence>
<name>A0A2U9TG39_9GAMM</name>
<dbReference type="OrthoDB" id="7690777at2"/>
<evidence type="ECO:0000313" key="5">
    <source>
        <dbReference type="Proteomes" id="UP000320431"/>
    </source>
</evidence>
<keyword evidence="3" id="KW-0808">Transferase</keyword>
<dbReference type="Proteomes" id="UP000320431">
    <property type="component" value="Unassembled WGS sequence"/>
</dbReference>
<sequence length="299" mass="32782">MSPPRLSVVLIGYDMARELPRTLHTLSPAYQRDIDPSDYEVILIDNGSPHRPELERLRASCPGLRFHRIEDAPPSPVSAINQGLSLARGELIGVMIDGARMATPRLLASALEASRLHPCAVIGTVAFHLGPDVQMRSVGNGYDQAEEDRLLDSVDWRKDGYELFRIAVFAGSSAKGWFTVPSETNALFLRRGQWEQLGGYDPAFVTPGGGLVNLDTWARACALPDARVTMLLGETTFHQVHGGIATNAPPRSRWAEFHDEFVAIRGHDYRPPARAAACYGRIPPQAWPSVIASRPPTST</sequence>
<proteinExistence type="predicted"/>
<accession>A0A2U9TG39</accession>
<gene>
    <name evidence="2" type="ORF">C9I47_2930</name>
    <name evidence="3" type="ORF">FKV24_013685</name>
</gene>
<dbReference type="KEGG" id="lmb:C9I47_2930"/>
<dbReference type="InterPro" id="IPR029044">
    <property type="entry name" value="Nucleotide-diphossugar_trans"/>
</dbReference>
<dbReference type="EMBL" id="CP029843">
    <property type="protein sequence ID" value="AWV08599.1"/>
    <property type="molecule type" value="Genomic_DNA"/>
</dbReference>
<evidence type="ECO:0000313" key="2">
    <source>
        <dbReference type="EMBL" id="AWV08599.1"/>
    </source>
</evidence>
<dbReference type="SUPFAM" id="SSF53448">
    <property type="entry name" value="Nucleotide-diphospho-sugar transferases"/>
    <property type="match status" value="1"/>
</dbReference>
<dbReference type="GO" id="GO:0016740">
    <property type="term" value="F:transferase activity"/>
    <property type="evidence" value="ECO:0007669"/>
    <property type="project" value="UniProtKB-KW"/>
</dbReference>
<dbReference type="Gene3D" id="3.90.550.10">
    <property type="entry name" value="Spore Coat Polysaccharide Biosynthesis Protein SpsA, Chain A"/>
    <property type="match status" value="1"/>
</dbReference>
<keyword evidence="4" id="KW-1185">Reference proteome</keyword>
<evidence type="ECO:0000313" key="3">
    <source>
        <dbReference type="EMBL" id="KAB8174839.1"/>
    </source>
</evidence>
<evidence type="ECO:0000259" key="1">
    <source>
        <dbReference type="Pfam" id="PF00535"/>
    </source>
</evidence>
<dbReference type="InterPro" id="IPR001173">
    <property type="entry name" value="Glyco_trans_2-like"/>
</dbReference>
<dbReference type="RefSeq" id="WP_111267622.1">
    <property type="nucleotide sequence ID" value="NZ_CP029843.1"/>
</dbReference>
<protein>
    <submittedName>
        <fullName evidence="2">Cephalosporin hydroxylase</fullName>
    </submittedName>
    <submittedName>
        <fullName evidence="3">Glycosyltransferase</fullName>
    </submittedName>
</protein>
<dbReference type="Pfam" id="PF00535">
    <property type="entry name" value="Glycos_transf_2"/>
    <property type="match status" value="1"/>
</dbReference>